<keyword evidence="5 7" id="KW-0472">Membrane</keyword>
<evidence type="ECO:0000256" key="5">
    <source>
        <dbReference type="ARBA" id="ARBA00023136"/>
    </source>
</evidence>
<feature type="transmembrane region" description="Helical" evidence="7">
    <location>
        <begin position="232"/>
        <end position="252"/>
    </location>
</feature>
<gene>
    <name evidence="9" type="ORF">pdam_00012227</name>
</gene>
<dbReference type="PROSITE" id="PS50262">
    <property type="entry name" value="G_PROTEIN_RECEP_F1_2"/>
    <property type="match status" value="1"/>
</dbReference>
<keyword evidence="10" id="KW-1185">Reference proteome</keyword>
<keyword evidence="6" id="KW-0807">Transducer</keyword>
<dbReference type="PROSITE" id="PS00237">
    <property type="entry name" value="G_PROTEIN_RECEP_F1_1"/>
    <property type="match status" value="1"/>
</dbReference>
<feature type="transmembrane region" description="Helical" evidence="7">
    <location>
        <begin position="173"/>
        <end position="195"/>
    </location>
</feature>
<evidence type="ECO:0000256" key="7">
    <source>
        <dbReference type="SAM" id="Phobius"/>
    </source>
</evidence>
<dbReference type="InterPro" id="IPR017452">
    <property type="entry name" value="GPCR_Rhodpsn_7TM"/>
</dbReference>
<evidence type="ECO:0000256" key="3">
    <source>
        <dbReference type="ARBA" id="ARBA00022692"/>
    </source>
</evidence>
<evidence type="ECO:0000256" key="6">
    <source>
        <dbReference type="RuleBase" id="RU000688"/>
    </source>
</evidence>
<dbReference type="EMBL" id="RCHS01001569">
    <property type="protein sequence ID" value="RMX52802.1"/>
    <property type="molecule type" value="Genomic_DNA"/>
</dbReference>
<dbReference type="PRINTS" id="PR00237">
    <property type="entry name" value="GPCRRHODOPSN"/>
</dbReference>
<keyword evidence="3 6" id="KW-0812">Transmembrane</keyword>
<dbReference type="GO" id="GO:0005886">
    <property type="term" value="C:plasma membrane"/>
    <property type="evidence" value="ECO:0007669"/>
    <property type="project" value="UniProtKB-SubCell"/>
</dbReference>
<sequence length="525" mass="60820">MNDVTCNDSAKFYLISTDLKDLRSTFIANCIFNNFLTHTSIMLNIVTIYAIHKTSAIAKTLKTLLLSLACSDVAVGLFSQPLYTFFLVKWLQLDNLNCNIYQALNISGYLFSAVSFLGVVALSVDRFLAVHLHLRYQELVTQKRVVVVVISKWLCSAFVSSIALWGLPGARSITKSVVAVFGFIVTFVVYTRIYLTVRRHKNQIHSMQVQEVAHSDEIKHFIVLIKSTVSIFYVYLLLLICYLPFLICTAVIRIYGSSIALKQFLLYSSTLIFLNSSLNPVIYCWKMRHSMFISLMTFWGLLSTRELISTIIAAFGFLITFVVYIRTYQTVRRHKNHIQSMQIRDEAQSEEIKNLTVLIKSTVDIFYVYLVFLVCCLPYLICMAVIPLTLMYLNSSLNPVAYCWKMRHVRHAIMDILRKMSWNSDRPFRIHSWHILRISRVFNLLFALLHLQGCYSNLWFEYRFKETVSLLTDSRVPKFIFEPCHLLLEDETHPTHYHRHTGKDVLDQQSAISDQLQSVIECRSY</sequence>
<feature type="transmembrane region" description="Helical" evidence="7">
    <location>
        <begin position="366"/>
        <end position="393"/>
    </location>
</feature>
<evidence type="ECO:0000256" key="2">
    <source>
        <dbReference type="ARBA" id="ARBA00022475"/>
    </source>
</evidence>
<keyword evidence="2" id="KW-1003">Cell membrane</keyword>
<proteinExistence type="inferred from homology"/>
<evidence type="ECO:0000256" key="4">
    <source>
        <dbReference type="ARBA" id="ARBA00022989"/>
    </source>
</evidence>
<keyword evidence="4 7" id="KW-1133">Transmembrane helix</keyword>
<feature type="domain" description="G-protein coupled receptors family 1 profile" evidence="8">
    <location>
        <begin position="43"/>
        <end position="283"/>
    </location>
</feature>
<dbReference type="Gene3D" id="1.20.1070.10">
    <property type="entry name" value="Rhodopsin 7-helix transmembrane proteins"/>
    <property type="match status" value="2"/>
</dbReference>
<feature type="transmembrane region" description="Helical" evidence="7">
    <location>
        <begin position="145"/>
        <end position="167"/>
    </location>
</feature>
<feature type="transmembrane region" description="Helical" evidence="7">
    <location>
        <begin position="306"/>
        <end position="325"/>
    </location>
</feature>
<dbReference type="OrthoDB" id="5956835at2759"/>
<dbReference type="CDD" id="cd00637">
    <property type="entry name" value="7tm_classA_rhodopsin-like"/>
    <property type="match status" value="2"/>
</dbReference>
<comment type="caution">
    <text evidence="9">The sequence shown here is derived from an EMBL/GenBank/DDBJ whole genome shotgun (WGS) entry which is preliminary data.</text>
</comment>
<feature type="transmembrane region" description="Helical" evidence="7">
    <location>
        <begin position="26"/>
        <end position="51"/>
    </location>
</feature>
<dbReference type="Pfam" id="PF00001">
    <property type="entry name" value="7tm_1"/>
    <property type="match status" value="2"/>
</dbReference>
<feature type="transmembrane region" description="Helical" evidence="7">
    <location>
        <begin position="63"/>
        <end position="86"/>
    </location>
</feature>
<dbReference type="InterPro" id="IPR000276">
    <property type="entry name" value="GPCR_Rhodpsn"/>
</dbReference>
<keyword evidence="6" id="KW-0675">Receptor</keyword>
<dbReference type="Proteomes" id="UP000275408">
    <property type="component" value="Unassembled WGS sequence"/>
</dbReference>
<dbReference type="PANTHER" id="PTHR22750">
    <property type="entry name" value="G-PROTEIN COUPLED RECEPTOR"/>
    <property type="match status" value="1"/>
</dbReference>
<dbReference type="SUPFAM" id="SSF81321">
    <property type="entry name" value="Family A G protein-coupled receptor-like"/>
    <property type="match status" value="2"/>
</dbReference>
<evidence type="ECO:0000313" key="10">
    <source>
        <dbReference type="Proteomes" id="UP000275408"/>
    </source>
</evidence>
<comment type="similarity">
    <text evidence="6">Belongs to the G-protein coupled receptor 1 family.</text>
</comment>
<dbReference type="GO" id="GO:0004930">
    <property type="term" value="F:G protein-coupled receptor activity"/>
    <property type="evidence" value="ECO:0007669"/>
    <property type="project" value="UniProtKB-KW"/>
</dbReference>
<name>A0A3M6UGN9_POCDA</name>
<reference evidence="9 10" key="1">
    <citation type="journal article" date="2018" name="Sci. Rep.">
        <title>Comparative analysis of the Pocillopora damicornis genome highlights role of immune system in coral evolution.</title>
        <authorList>
            <person name="Cunning R."/>
            <person name="Bay R.A."/>
            <person name="Gillette P."/>
            <person name="Baker A.C."/>
            <person name="Traylor-Knowles N."/>
        </authorList>
    </citation>
    <scope>NUCLEOTIDE SEQUENCE [LARGE SCALE GENOMIC DNA]</scope>
    <source>
        <strain evidence="9">RSMAS</strain>
        <tissue evidence="9">Whole animal</tissue>
    </source>
</reference>
<accession>A0A3M6UGN9</accession>
<evidence type="ECO:0000256" key="1">
    <source>
        <dbReference type="ARBA" id="ARBA00004651"/>
    </source>
</evidence>
<evidence type="ECO:0000313" key="9">
    <source>
        <dbReference type="EMBL" id="RMX52802.1"/>
    </source>
</evidence>
<evidence type="ECO:0000259" key="8">
    <source>
        <dbReference type="PROSITE" id="PS50262"/>
    </source>
</evidence>
<organism evidence="9 10">
    <name type="scientific">Pocillopora damicornis</name>
    <name type="common">Cauliflower coral</name>
    <name type="synonym">Millepora damicornis</name>
    <dbReference type="NCBI Taxonomy" id="46731"/>
    <lineage>
        <taxon>Eukaryota</taxon>
        <taxon>Metazoa</taxon>
        <taxon>Cnidaria</taxon>
        <taxon>Anthozoa</taxon>
        <taxon>Hexacorallia</taxon>
        <taxon>Scleractinia</taxon>
        <taxon>Astrocoeniina</taxon>
        <taxon>Pocilloporidae</taxon>
        <taxon>Pocillopora</taxon>
    </lineage>
</organism>
<keyword evidence="6" id="KW-0297">G-protein coupled receptor</keyword>
<dbReference type="AlphaFoldDB" id="A0A3M6UGN9"/>
<feature type="transmembrane region" description="Helical" evidence="7">
    <location>
        <begin position="106"/>
        <end position="124"/>
    </location>
</feature>
<comment type="subcellular location">
    <subcellularLocation>
        <location evidence="1">Cell membrane</location>
        <topology evidence="1">Multi-pass membrane protein</topology>
    </subcellularLocation>
</comment>
<protein>
    <recommendedName>
        <fullName evidence="8">G-protein coupled receptors family 1 profile domain-containing protein</fullName>
    </recommendedName>
</protein>